<keyword evidence="6 7" id="KW-0472">Membrane</keyword>
<dbReference type="InterPro" id="IPR036259">
    <property type="entry name" value="MFS_trans_sf"/>
</dbReference>
<dbReference type="RefSeq" id="WP_067916950.1">
    <property type="nucleotide sequence ID" value="NZ_BSRZ01000013.1"/>
</dbReference>
<gene>
    <name evidence="9" type="ORF">Arub01_45230</name>
</gene>
<dbReference type="PANTHER" id="PTHR42718:SF46">
    <property type="entry name" value="BLR6921 PROTEIN"/>
    <property type="match status" value="1"/>
</dbReference>
<feature type="transmembrane region" description="Helical" evidence="7">
    <location>
        <begin position="365"/>
        <end position="388"/>
    </location>
</feature>
<keyword evidence="4 7" id="KW-0812">Transmembrane</keyword>
<dbReference type="InterPro" id="IPR011701">
    <property type="entry name" value="MFS"/>
</dbReference>
<dbReference type="Gene3D" id="1.20.1250.20">
    <property type="entry name" value="MFS general substrate transporter like domains"/>
    <property type="match status" value="1"/>
</dbReference>
<keyword evidence="10" id="KW-1185">Reference proteome</keyword>
<organism evidence="9 10">
    <name type="scientific">Actinomadura rubrobrunea</name>
    <dbReference type="NCBI Taxonomy" id="115335"/>
    <lineage>
        <taxon>Bacteria</taxon>
        <taxon>Bacillati</taxon>
        <taxon>Actinomycetota</taxon>
        <taxon>Actinomycetes</taxon>
        <taxon>Streptosporangiales</taxon>
        <taxon>Thermomonosporaceae</taxon>
        <taxon>Actinomadura</taxon>
    </lineage>
</organism>
<evidence type="ECO:0000256" key="2">
    <source>
        <dbReference type="ARBA" id="ARBA00022448"/>
    </source>
</evidence>
<sequence length="469" mass="47904">MGGVTAGDTRVTGSSRLTLILLCAAQFMLVVDVVVVNVALPTIRADLAIPDGRLPLVAVGYTLTFGSLLIVFGRIGDLFGRRRLFLIGLGAFTLASLAAGLAQTEWQILAARAGQGVGAAMVSPTALALLTTAFGEGDRRNRALGYWGAVGSGGAIAGQLLGGVVTDLFDWRWIFLINVPIGVVALAVARRRLHESRAEDRPVLDVRGAVALTVALAAATLSLTHYAEGGHAVQATWLLGVAIAAFGVLVAVERSHRAPLVDRRLFRVGGVARANALLAIDAGTLGASLFFTTLYMQVVLGHSPLAVGAAFAPITFLILLISPRAGALTTRHGPRPLIATGFALLAAGMLLLARVPTDGTYWRDVLPPLLLLAVGSGLSYAPIFVAGTGGVPDRDQGLASGFLNSAQELGAAVGVAVLGAIATAATSGDGVAALTTGYRAGLLTAAAVTAVSSSLVIGLPRQGANADDH</sequence>
<feature type="transmembrane region" description="Helical" evidence="7">
    <location>
        <begin position="440"/>
        <end position="459"/>
    </location>
</feature>
<comment type="caution">
    <text evidence="9">The sequence shown here is derived from an EMBL/GenBank/DDBJ whole genome shotgun (WGS) entry which is preliminary data.</text>
</comment>
<dbReference type="GO" id="GO:0005886">
    <property type="term" value="C:plasma membrane"/>
    <property type="evidence" value="ECO:0007669"/>
    <property type="project" value="UniProtKB-SubCell"/>
</dbReference>
<dbReference type="Pfam" id="PF07690">
    <property type="entry name" value="MFS_1"/>
    <property type="match status" value="1"/>
</dbReference>
<name>A0A9W6Q0A9_9ACTN</name>
<proteinExistence type="predicted"/>
<feature type="transmembrane region" description="Helical" evidence="7">
    <location>
        <begin position="19"/>
        <end position="40"/>
    </location>
</feature>
<dbReference type="AlphaFoldDB" id="A0A9W6Q0A9"/>
<evidence type="ECO:0000256" key="4">
    <source>
        <dbReference type="ARBA" id="ARBA00022692"/>
    </source>
</evidence>
<feature type="transmembrane region" description="Helical" evidence="7">
    <location>
        <begin position="409"/>
        <end position="428"/>
    </location>
</feature>
<dbReference type="CDD" id="cd17321">
    <property type="entry name" value="MFS_MMR_MDR_like"/>
    <property type="match status" value="1"/>
</dbReference>
<dbReference type="PRINTS" id="PR01036">
    <property type="entry name" value="TCRTETB"/>
</dbReference>
<protein>
    <submittedName>
        <fullName evidence="9">MFS transporter</fullName>
    </submittedName>
</protein>
<keyword evidence="2" id="KW-0813">Transport</keyword>
<keyword evidence="5 7" id="KW-1133">Transmembrane helix</keyword>
<accession>A0A9W6Q0A9</accession>
<evidence type="ECO:0000256" key="6">
    <source>
        <dbReference type="ARBA" id="ARBA00023136"/>
    </source>
</evidence>
<feature type="transmembrane region" description="Helical" evidence="7">
    <location>
        <begin position="274"/>
        <end position="296"/>
    </location>
</feature>
<feature type="transmembrane region" description="Helical" evidence="7">
    <location>
        <begin position="114"/>
        <end position="134"/>
    </location>
</feature>
<feature type="transmembrane region" description="Helical" evidence="7">
    <location>
        <begin position="333"/>
        <end position="353"/>
    </location>
</feature>
<comment type="subcellular location">
    <subcellularLocation>
        <location evidence="1">Cell membrane</location>
        <topology evidence="1">Multi-pass membrane protein</topology>
    </subcellularLocation>
</comment>
<evidence type="ECO:0000256" key="5">
    <source>
        <dbReference type="ARBA" id="ARBA00022989"/>
    </source>
</evidence>
<feature type="domain" description="Major facilitator superfamily (MFS) profile" evidence="8">
    <location>
        <begin position="18"/>
        <end position="464"/>
    </location>
</feature>
<feature type="transmembrane region" description="Helical" evidence="7">
    <location>
        <begin position="52"/>
        <end position="72"/>
    </location>
</feature>
<evidence type="ECO:0000313" key="10">
    <source>
        <dbReference type="Proteomes" id="UP001165124"/>
    </source>
</evidence>
<dbReference type="Gene3D" id="1.20.1720.10">
    <property type="entry name" value="Multidrug resistance protein D"/>
    <property type="match status" value="1"/>
</dbReference>
<evidence type="ECO:0000313" key="9">
    <source>
        <dbReference type="EMBL" id="GLW66279.1"/>
    </source>
</evidence>
<feature type="transmembrane region" description="Helical" evidence="7">
    <location>
        <begin position="209"/>
        <end position="227"/>
    </location>
</feature>
<feature type="transmembrane region" description="Helical" evidence="7">
    <location>
        <begin position="146"/>
        <end position="165"/>
    </location>
</feature>
<evidence type="ECO:0000256" key="1">
    <source>
        <dbReference type="ARBA" id="ARBA00004651"/>
    </source>
</evidence>
<dbReference type="Proteomes" id="UP001165124">
    <property type="component" value="Unassembled WGS sequence"/>
</dbReference>
<feature type="transmembrane region" description="Helical" evidence="7">
    <location>
        <begin position="84"/>
        <end position="102"/>
    </location>
</feature>
<keyword evidence="3" id="KW-1003">Cell membrane</keyword>
<feature type="transmembrane region" description="Helical" evidence="7">
    <location>
        <begin position="302"/>
        <end position="321"/>
    </location>
</feature>
<evidence type="ECO:0000259" key="8">
    <source>
        <dbReference type="PROSITE" id="PS50850"/>
    </source>
</evidence>
<reference evidence="9" key="1">
    <citation type="submission" date="2023-02" db="EMBL/GenBank/DDBJ databases">
        <title>Actinomadura rubrobrunea NBRC 14622.</title>
        <authorList>
            <person name="Ichikawa N."/>
            <person name="Sato H."/>
            <person name="Tonouchi N."/>
        </authorList>
    </citation>
    <scope>NUCLEOTIDE SEQUENCE</scope>
    <source>
        <strain evidence="9">NBRC 14622</strain>
    </source>
</reference>
<dbReference type="SUPFAM" id="SSF103473">
    <property type="entry name" value="MFS general substrate transporter"/>
    <property type="match status" value="1"/>
</dbReference>
<evidence type="ECO:0000256" key="7">
    <source>
        <dbReference type="SAM" id="Phobius"/>
    </source>
</evidence>
<evidence type="ECO:0000256" key="3">
    <source>
        <dbReference type="ARBA" id="ARBA00022475"/>
    </source>
</evidence>
<feature type="transmembrane region" description="Helical" evidence="7">
    <location>
        <begin position="171"/>
        <end position="189"/>
    </location>
</feature>
<dbReference type="InterPro" id="IPR020846">
    <property type="entry name" value="MFS_dom"/>
</dbReference>
<dbReference type="PANTHER" id="PTHR42718">
    <property type="entry name" value="MAJOR FACILITATOR SUPERFAMILY MULTIDRUG TRANSPORTER MFSC"/>
    <property type="match status" value="1"/>
</dbReference>
<dbReference type="EMBL" id="BSRZ01000013">
    <property type="protein sequence ID" value="GLW66279.1"/>
    <property type="molecule type" value="Genomic_DNA"/>
</dbReference>
<dbReference type="PROSITE" id="PS50850">
    <property type="entry name" value="MFS"/>
    <property type="match status" value="1"/>
</dbReference>
<dbReference type="GO" id="GO:0022857">
    <property type="term" value="F:transmembrane transporter activity"/>
    <property type="evidence" value="ECO:0007669"/>
    <property type="project" value="InterPro"/>
</dbReference>
<feature type="transmembrane region" description="Helical" evidence="7">
    <location>
        <begin position="233"/>
        <end position="253"/>
    </location>
</feature>